<proteinExistence type="predicted"/>
<keyword evidence="3" id="KW-1185">Reference proteome</keyword>
<evidence type="ECO:0000313" key="2">
    <source>
        <dbReference type="EMBL" id="KAK3225336.1"/>
    </source>
</evidence>
<dbReference type="PANTHER" id="PTHR47074">
    <property type="entry name" value="BNAC02G40300D PROTEIN"/>
    <property type="match status" value="1"/>
</dbReference>
<dbReference type="InterPro" id="IPR052929">
    <property type="entry name" value="RNase_H-like_EbsB-rel"/>
</dbReference>
<dbReference type="PANTHER" id="PTHR47074:SF75">
    <property type="entry name" value="RNASE H TYPE-1 DOMAIN-CONTAINING PROTEIN"/>
    <property type="match status" value="1"/>
</dbReference>
<protein>
    <recommendedName>
        <fullName evidence="1">RNase H type-1 domain-containing protein</fullName>
    </recommendedName>
</protein>
<dbReference type="Proteomes" id="UP001281410">
    <property type="component" value="Unassembled WGS sequence"/>
</dbReference>
<dbReference type="InterPro" id="IPR002156">
    <property type="entry name" value="RNaseH_domain"/>
</dbReference>
<sequence length="246" mass="27721">MGIKLNVKCQCCNSDDESTLHALWNYRKPCHEFIYVNSRRLSMDDLSLLCVYVWRIWYLRNSFLFDYKVTDIKSTIGLCKNCLSNYYNSYGKATASPEHLPGIWSPPNLGSFKLNCTAVTDSRNRKDLVISDHVGLIMSCYSLFLNVGLDHITANYVAILRGLNFGKSRGFHPFYVESEATSIVSLINSGNHLYSSCGNIVKDIIGLMNDLSIPTMNHGKKGSFKPASDLAKQMLLWKRNFACASS</sequence>
<dbReference type="AlphaFoldDB" id="A0AAE0EEG8"/>
<dbReference type="GO" id="GO:0003676">
    <property type="term" value="F:nucleic acid binding"/>
    <property type="evidence" value="ECO:0007669"/>
    <property type="project" value="InterPro"/>
</dbReference>
<comment type="caution">
    <text evidence="2">The sequence shown here is derived from an EMBL/GenBank/DDBJ whole genome shotgun (WGS) entry which is preliminary data.</text>
</comment>
<accession>A0AAE0EEG8</accession>
<dbReference type="EMBL" id="JANJYJ010000002">
    <property type="protein sequence ID" value="KAK3225336.1"/>
    <property type="molecule type" value="Genomic_DNA"/>
</dbReference>
<evidence type="ECO:0000313" key="3">
    <source>
        <dbReference type="Proteomes" id="UP001281410"/>
    </source>
</evidence>
<organism evidence="2 3">
    <name type="scientific">Dipteronia sinensis</name>
    <dbReference type="NCBI Taxonomy" id="43782"/>
    <lineage>
        <taxon>Eukaryota</taxon>
        <taxon>Viridiplantae</taxon>
        <taxon>Streptophyta</taxon>
        <taxon>Embryophyta</taxon>
        <taxon>Tracheophyta</taxon>
        <taxon>Spermatophyta</taxon>
        <taxon>Magnoliopsida</taxon>
        <taxon>eudicotyledons</taxon>
        <taxon>Gunneridae</taxon>
        <taxon>Pentapetalae</taxon>
        <taxon>rosids</taxon>
        <taxon>malvids</taxon>
        <taxon>Sapindales</taxon>
        <taxon>Sapindaceae</taxon>
        <taxon>Hippocastanoideae</taxon>
        <taxon>Acereae</taxon>
        <taxon>Dipteronia</taxon>
    </lineage>
</organism>
<dbReference type="GO" id="GO:0004523">
    <property type="term" value="F:RNA-DNA hybrid ribonuclease activity"/>
    <property type="evidence" value="ECO:0007669"/>
    <property type="project" value="InterPro"/>
</dbReference>
<evidence type="ECO:0000259" key="1">
    <source>
        <dbReference type="Pfam" id="PF13456"/>
    </source>
</evidence>
<name>A0AAE0EEG8_9ROSI</name>
<dbReference type="Pfam" id="PF13456">
    <property type="entry name" value="RVT_3"/>
    <property type="match status" value="1"/>
</dbReference>
<feature type="domain" description="RNase H type-1" evidence="1">
    <location>
        <begin position="128"/>
        <end position="233"/>
    </location>
</feature>
<reference evidence="2" key="1">
    <citation type="journal article" date="2023" name="Plant J.">
        <title>Genome sequences and population genomics provide insights into the demographic history, inbreeding, and mutation load of two 'living fossil' tree species of Dipteronia.</title>
        <authorList>
            <person name="Feng Y."/>
            <person name="Comes H.P."/>
            <person name="Chen J."/>
            <person name="Zhu S."/>
            <person name="Lu R."/>
            <person name="Zhang X."/>
            <person name="Li P."/>
            <person name="Qiu J."/>
            <person name="Olsen K.M."/>
            <person name="Qiu Y."/>
        </authorList>
    </citation>
    <scope>NUCLEOTIDE SEQUENCE</scope>
    <source>
        <strain evidence="2">NBL</strain>
    </source>
</reference>
<gene>
    <name evidence="2" type="ORF">Dsin_005198</name>
</gene>